<reference evidence="4" key="1">
    <citation type="submission" date="2018-05" db="EMBL/GenBank/DDBJ databases">
        <authorList>
            <person name="Lanie J.A."/>
            <person name="Ng W.-L."/>
            <person name="Kazmierczak K.M."/>
            <person name="Andrzejewski T.M."/>
            <person name="Davidsen T.M."/>
            <person name="Wayne K.J."/>
            <person name="Tettelin H."/>
            <person name="Glass J.I."/>
            <person name="Rusch D."/>
            <person name="Podicherti R."/>
            <person name="Tsui H.-C.T."/>
            <person name="Winkler M.E."/>
        </authorList>
    </citation>
    <scope>NUCLEOTIDE SEQUENCE</scope>
</reference>
<dbReference type="InterPro" id="IPR015590">
    <property type="entry name" value="Aldehyde_DH_dom"/>
</dbReference>
<sequence>ATEADVDRSVRAARRALFEGDWPTMTATQRGHLLYRLADLVADAAHHLGSVETTDSGKLATETRAQSAYVSDYYRYYAGLADKIQGDTLPIDKPDLHVYTTREPLGVVAAIVPWNAEMFLTATKVGPALAAGNTVVIKASEVAPAPLLEFARVIDEVGLPPGVVNLITGFGEPCGRALTSHPMVDKVAFTGGVDTARHVVANTVHNLAPVSLELGGKSPILVFDDADFESAVNGAVAGNFGASGQSCVAGSRVFVQSGVHDEFVAEVVRRAEQIRIGDPLSDDTQMGPLATQAQRDLIESVVADSTAQGATLYTGGERPDGLDSGWYYRPTVLGCPDQDVRSTRVELFGPVMSVLAFDTEDEAVAMANDTEFGLGAGIFTRDVSRVHRVARAIRSGIVWVNTYRAISPIAPFGGFGNSGSGREAGVDAIHEFSTTKTVWI</sequence>
<feature type="non-terminal residue" evidence="4">
    <location>
        <position position="1"/>
    </location>
</feature>
<evidence type="ECO:0000259" key="3">
    <source>
        <dbReference type="Pfam" id="PF00171"/>
    </source>
</evidence>
<dbReference type="FunFam" id="3.40.605.10:FF:000007">
    <property type="entry name" value="NAD/NADP-dependent betaine aldehyde dehydrogenase"/>
    <property type="match status" value="1"/>
</dbReference>
<dbReference type="SUPFAM" id="SSF53720">
    <property type="entry name" value="ALDH-like"/>
    <property type="match status" value="1"/>
</dbReference>
<feature type="domain" description="Aldehyde dehydrogenase" evidence="3">
    <location>
        <begin position="1"/>
        <end position="438"/>
    </location>
</feature>
<evidence type="ECO:0000313" key="4">
    <source>
        <dbReference type="EMBL" id="SVC00807.1"/>
    </source>
</evidence>
<proteinExistence type="inferred from homology"/>
<gene>
    <name evidence="4" type="ORF">METZ01_LOCUS253661</name>
</gene>
<dbReference type="PANTHER" id="PTHR11699">
    <property type="entry name" value="ALDEHYDE DEHYDROGENASE-RELATED"/>
    <property type="match status" value="1"/>
</dbReference>
<comment type="similarity">
    <text evidence="1">Belongs to the aldehyde dehydrogenase family.</text>
</comment>
<dbReference type="FunFam" id="3.40.309.10:FF:000012">
    <property type="entry name" value="Betaine aldehyde dehydrogenase"/>
    <property type="match status" value="1"/>
</dbReference>
<accession>A0A382INM8</accession>
<evidence type="ECO:0000256" key="2">
    <source>
        <dbReference type="ARBA" id="ARBA00023002"/>
    </source>
</evidence>
<dbReference type="GO" id="GO:0016620">
    <property type="term" value="F:oxidoreductase activity, acting on the aldehyde or oxo group of donors, NAD or NADP as acceptor"/>
    <property type="evidence" value="ECO:0007669"/>
    <property type="project" value="InterPro"/>
</dbReference>
<organism evidence="4">
    <name type="scientific">marine metagenome</name>
    <dbReference type="NCBI Taxonomy" id="408172"/>
    <lineage>
        <taxon>unclassified sequences</taxon>
        <taxon>metagenomes</taxon>
        <taxon>ecological metagenomes</taxon>
    </lineage>
</organism>
<dbReference type="InterPro" id="IPR016160">
    <property type="entry name" value="Ald_DH_CS_CYS"/>
</dbReference>
<name>A0A382INM8_9ZZZZ</name>
<feature type="non-terminal residue" evidence="4">
    <location>
        <position position="440"/>
    </location>
</feature>
<dbReference type="PROSITE" id="PS00687">
    <property type="entry name" value="ALDEHYDE_DEHYDR_GLU"/>
    <property type="match status" value="1"/>
</dbReference>
<dbReference type="Pfam" id="PF00171">
    <property type="entry name" value="Aldedh"/>
    <property type="match status" value="1"/>
</dbReference>
<dbReference type="CDD" id="cd07114">
    <property type="entry name" value="ALDH_DhaS"/>
    <property type="match status" value="1"/>
</dbReference>
<dbReference type="Gene3D" id="3.40.605.10">
    <property type="entry name" value="Aldehyde Dehydrogenase, Chain A, domain 1"/>
    <property type="match status" value="1"/>
</dbReference>
<dbReference type="InterPro" id="IPR029510">
    <property type="entry name" value="Ald_DH_CS_GLU"/>
</dbReference>
<protein>
    <recommendedName>
        <fullName evidence="3">Aldehyde dehydrogenase domain-containing protein</fullName>
    </recommendedName>
</protein>
<dbReference type="Gene3D" id="3.40.309.10">
    <property type="entry name" value="Aldehyde Dehydrogenase, Chain A, domain 2"/>
    <property type="match status" value="1"/>
</dbReference>
<dbReference type="AlphaFoldDB" id="A0A382INM8"/>
<keyword evidence="2" id="KW-0560">Oxidoreductase</keyword>
<dbReference type="EMBL" id="UINC01068292">
    <property type="protein sequence ID" value="SVC00807.1"/>
    <property type="molecule type" value="Genomic_DNA"/>
</dbReference>
<dbReference type="InterPro" id="IPR016161">
    <property type="entry name" value="Ald_DH/histidinol_DH"/>
</dbReference>
<evidence type="ECO:0000256" key="1">
    <source>
        <dbReference type="ARBA" id="ARBA00009986"/>
    </source>
</evidence>
<dbReference type="InterPro" id="IPR016163">
    <property type="entry name" value="Ald_DH_C"/>
</dbReference>
<dbReference type="PROSITE" id="PS00070">
    <property type="entry name" value="ALDEHYDE_DEHYDR_CYS"/>
    <property type="match status" value="1"/>
</dbReference>
<dbReference type="InterPro" id="IPR016162">
    <property type="entry name" value="Ald_DH_N"/>
</dbReference>